<dbReference type="Proteomes" id="UP000005113">
    <property type="component" value="Unassembled WGS sequence"/>
</dbReference>
<sequence>MERKTIIQWSITGAAVLFFLVVLIYTIDYIAFRDDRIKNNLATSFCECTLMEEVQTGDYELLEEGFQYATGLNPCFAEEFEPYKKGLSDAQREFFLQDLEKRIFKRCPHSAEKIFQ</sequence>
<evidence type="ECO:0000313" key="2">
    <source>
        <dbReference type="EMBL" id="EJF52089.1"/>
    </source>
</evidence>
<keyword evidence="1" id="KW-0472">Membrane</keyword>
<protein>
    <submittedName>
        <fullName evidence="2">Uncharacterized protein</fullName>
    </submittedName>
</protein>
<evidence type="ECO:0000313" key="3">
    <source>
        <dbReference type="Proteomes" id="UP000005113"/>
    </source>
</evidence>
<reference evidence="3" key="1">
    <citation type="journal article" date="2012" name="Stand. Genomic Sci.">
        <title>Permanent draft genome sequence of the gliding predator Saprospira grandis strain Sa g1 (= HR1).</title>
        <authorList>
            <person name="Mavromatis K."/>
            <person name="Chertkov O."/>
            <person name="Lapidus A."/>
            <person name="Nolan M."/>
            <person name="Lucas S."/>
            <person name="Tice H."/>
            <person name="Del Rio T.G."/>
            <person name="Cheng J.F."/>
            <person name="Han C."/>
            <person name="Tapia R."/>
            <person name="Bruce D."/>
            <person name="Goodwin L.A."/>
            <person name="Pitluck S."/>
            <person name="Huntemann M."/>
            <person name="Liolios K."/>
            <person name="Pagani I."/>
            <person name="Ivanova N."/>
            <person name="Mikhailova N."/>
            <person name="Pati A."/>
            <person name="Chen A."/>
            <person name="Palaniappan K."/>
            <person name="Land M."/>
            <person name="Brambilla E.M."/>
            <person name="Rohde M."/>
            <person name="Spring S."/>
            <person name="Goker M."/>
            <person name="Detter J.C."/>
            <person name="Bristow J."/>
            <person name="Eisen J.A."/>
            <person name="Markowitz V."/>
            <person name="Hugenholtz P."/>
            <person name="Kyrpides N.C."/>
            <person name="Klenk H.P."/>
            <person name="Woyke T."/>
        </authorList>
    </citation>
    <scope>NUCLEOTIDE SEQUENCE [LARGE SCALE GENOMIC DNA]</scope>
    <source>
        <strain evidence="3">DSM 2844</strain>
    </source>
</reference>
<dbReference type="RefSeq" id="WP_002656785.1">
    <property type="nucleotide sequence ID" value="NZ_JH719942.1"/>
</dbReference>
<feature type="transmembrane region" description="Helical" evidence="1">
    <location>
        <begin position="6"/>
        <end position="27"/>
    </location>
</feature>
<dbReference type="OrthoDB" id="9828942at2"/>
<proteinExistence type="predicted"/>
<gene>
    <name evidence="2" type="ORF">SapgrDRAFT_0343</name>
</gene>
<dbReference type="EMBL" id="JH719942">
    <property type="protein sequence ID" value="EJF52089.1"/>
    <property type="molecule type" value="Genomic_DNA"/>
</dbReference>
<dbReference type="HOGENOM" id="CLU_2095158_0_0_10"/>
<dbReference type="AlphaFoldDB" id="J0NX62"/>
<keyword evidence="1" id="KW-0812">Transmembrane</keyword>
<accession>J0NX62</accession>
<name>J0NX62_9BACT</name>
<keyword evidence="1" id="KW-1133">Transmembrane helix</keyword>
<organism evidence="2 3">
    <name type="scientific">Saprospira grandis DSM 2844</name>
    <dbReference type="NCBI Taxonomy" id="694433"/>
    <lineage>
        <taxon>Bacteria</taxon>
        <taxon>Pseudomonadati</taxon>
        <taxon>Bacteroidota</taxon>
        <taxon>Saprospiria</taxon>
        <taxon>Saprospirales</taxon>
        <taxon>Saprospiraceae</taxon>
        <taxon>Saprospira</taxon>
    </lineage>
</organism>
<evidence type="ECO:0000256" key="1">
    <source>
        <dbReference type="SAM" id="Phobius"/>
    </source>
</evidence>